<evidence type="ECO:0000313" key="2">
    <source>
        <dbReference type="EMBL" id="MCC9063633.1"/>
    </source>
</evidence>
<feature type="signal peptide" evidence="1">
    <location>
        <begin position="1"/>
        <end position="18"/>
    </location>
</feature>
<organism evidence="2 3">
    <name type="scientific">Flavobacterium piscisymbiosum</name>
    <dbReference type="NCBI Taxonomy" id="2893753"/>
    <lineage>
        <taxon>Bacteria</taxon>
        <taxon>Pseudomonadati</taxon>
        <taxon>Bacteroidota</taxon>
        <taxon>Flavobacteriia</taxon>
        <taxon>Flavobacteriales</taxon>
        <taxon>Flavobacteriaceae</taxon>
        <taxon>Flavobacterium</taxon>
    </lineage>
</organism>
<sequence>MKTLFLKNVLPAAVVALAISGAFLTTSMQSAPEKSAVAFKWGYVPNANGTCSSIQVPCSDIQKPQLCQMGTAGAVAYERDNQNNCVQPLYRLVNGQ</sequence>
<dbReference type="Proteomes" id="UP001430679">
    <property type="component" value="Unassembled WGS sequence"/>
</dbReference>
<evidence type="ECO:0000313" key="3">
    <source>
        <dbReference type="Proteomes" id="UP001430679"/>
    </source>
</evidence>
<accession>A0ABS8ME47</accession>
<keyword evidence="3" id="KW-1185">Reference proteome</keyword>
<proteinExistence type="predicted"/>
<dbReference type="Pfam" id="PF20130">
    <property type="entry name" value="DUF6520"/>
    <property type="match status" value="1"/>
</dbReference>
<dbReference type="RefSeq" id="WP_230035982.1">
    <property type="nucleotide sequence ID" value="NZ_JAJJMM010000001.1"/>
</dbReference>
<protein>
    <submittedName>
        <fullName evidence="2">DUF6520 family protein</fullName>
    </submittedName>
</protein>
<evidence type="ECO:0000256" key="1">
    <source>
        <dbReference type="SAM" id="SignalP"/>
    </source>
</evidence>
<name>A0ABS8ME47_9FLAO</name>
<reference evidence="2" key="1">
    <citation type="submission" date="2021-11" db="EMBL/GenBank/DDBJ databases">
        <title>Description of novel Flavobacterium species.</title>
        <authorList>
            <person name="Saticioglu I.B."/>
            <person name="Ay H."/>
            <person name="Altun S."/>
            <person name="Duman M."/>
        </authorList>
    </citation>
    <scope>NUCLEOTIDE SEQUENCE</scope>
    <source>
        <strain evidence="2">F-30</strain>
    </source>
</reference>
<comment type="caution">
    <text evidence="2">The sequence shown here is derived from an EMBL/GenBank/DDBJ whole genome shotgun (WGS) entry which is preliminary data.</text>
</comment>
<gene>
    <name evidence="2" type="ORF">LNP81_11600</name>
</gene>
<dbReference type="InterPro" id="IPR045391">
    <property type="entry name" value="DUF6520"/>
</dbReference>
<feature type="chain" id="PRO_5046112304" evidence="1">
    <location>
        <begin position="19"/>
        <end position="96"/>
    </location>
</feature>
<dbReference type="EMBL" id="JAJJMM010000001">
    <property type="protein sequence ID" value="MCC9063633.1"/>
    <property type="molecule type" value="Genomic_DNA"/>
</dbReference>
<keyword evidence="1" id="KW-0732">Signal</keyword>